<feature type="domain" description="Acetophenone carboxylase-like C-terminal" evidence="3">
    <location>
        <begin position="501"/>
        <end position="672"/>
    </location>
</feature>
<dbReference type="Pfam" id="PF19278">
    <property type="entry name" value="Hydant_A_C"/>
    <property type="match status" value="1"/>
</dbReference>
<dbReference type="GO" id="GO:0017168">
    <property type="term" value="F:5-oxoprolinase (ATP-hydrolyzing) activity"/>
    <property type="evidence" value="ECO:0007669"/>
    <property type="project" value="TreeGrafter"/>
</dbReference>
<gene>
    <name evidence="4" type="ORF">FNH06_06625</name>
</gene>
<keyword evidence="5" id="KW-1185">Reference proteome</keyword>
<dbReference type="InterPro" id="IPR045079">
    <property type="entry name" value="Oxoprolinase-like"/>
</dbReference>
<feature type="domain" description="Hydantoinase A/oxoprolinase" evidence="1">
    <location>
        <begin position="200"/>
        <end position="487"/>
    </location>
</feature>
<dbReference type="InterPro" id="IPR008040">
    <property type="entry name" value="Hydant_A_N"/>
</dbReference>
<name>A0A558AJ15_9PSEU</name>
<dbReference type="OrthoDB" id="9768323at2"/>
<comment type="caution">
    <text evidence="4">The sequence shown here is derived from an EMBL/GenBank/DDBJ whole genome shotgun (WGS) entry which is preliminary data.</text>
</comment>
<evidence type="ECO:0000313" key="5">
    <source>
        <dbReference type="Proteomes" id="UP000318578"/>
    </source>
</evidence>
<evidence type="ECO:0000259" key="3">
    <source>
        <dbReference type="Pfam" id="PF19278"/>
    </source>
</evidence>
<protein>
    <submittedName>
        <fullName evidence="4">Hydantoinase/oxoprolinase family protein</fullName>
    </submittedName>
</protein>
<proteinExistence type="predicted"/>
<dbReference type="Pfam" id="PF01968">
    <property type="entry name" value="Hydantoinase_A"/>
    <property type="match status" value="1"/>
</dbReference>
<evidence type="ECO:0000259" key="2">
    <source>
        <dbReference type="Pfam" id="PF05378"/>
    </source>
</evidence>
<feature type="domain" description="Hydantoinase/oxoprolinase N-terminal" evidence="2">
    <location>
        <begin position="5"/>
        <end position="179"/>
    </location>
</feature>
<dbReference type="AlphaFoldDB" id="A0A558AJ15"/>
<evidence type="ECO:0000313" key="4">
    <source>
        <dbReference type="EMBL" id="TVT24239.1"/>
    </source>
</evidence>
<evidence type="ECO:0000259" key="1">
    <source>
        <dbReference type="Pfam" id="PF01968"/>
    </source>
</evidence>
<dbReference type="Proteomes" id="UP000318578">
    <property type="component" value="Unassembled WGS sequence"/>
</dbReference>
<dbReference type="PANTHER" id="PTHR11365:SF23">
    <property type="entry name" value="HYPOTHETICAL 5-OXOPROLINASE (EUROFUNG)-RELATED"/>
    <property type="match status" value="1"/>
</dbReference>
<dbReference type="SUPFAM" id="SSF53067">
    <property type="entry name" value="Actin-like ATPase domain"/>
    <property type="match status" value="1"/>
</dbReference>
<dbReference type="Pfam" id="PF05378">
    <property type="entry name" value="Hydant_A_N"/>
    <property type="match status" value="1"/>
</dbReference>
<dbReference type="PANTHER" id="PTHR11365">
    <property type="entry name" value="5-OXOPROLINASE RELATED"/>
    <property type="match status" value="1"/>
</dbReference>
<accession>A0A558AJ15</accession>
<sequence>MRITGVDVGGTHTDIIAFDTDSGEVAVHKVPSTPHDHSVGLVDGVSAVAGGGELDFLAHGTTIATNALLQHDGATTGLITTAGFRDILHIARHQRPLHYSIRQQIPWQDGALIPRRHRKVVHERVDALGQVTTPLDEEAVRQAAEELAAAGVESVVIAFLNSYRNATHELRAAELVREVFPAAFITTSAGVSPQFREYERFTAAAVNGFVGPTVQRYIGKLGDRLASAGLDAELRIMRSNGGAATPRFAADYPVTLLMSGPAAGVLAGAHVGNACGRENLVTFDVGGTSADIGIVTSRSILESSPRDTWIAGLPIVVPMIDVHTVGAGGGSVAYVDSGGAFRVGPRSAGASPGPACYGQGGEEPTVTDANLVLGRLRADRTLAGSTSLRPDLATEALRRLGEPLGMTPEETAAGVLRIVNNNMANAIRTRTIQKGKDPRAFTLVAFGGAGPLHAAEVAASLGLPEVLVPRYPGITSAMGLLASDLKYDLLRTMFLLDENVTAAALDDVFSTLGTEAREHLVADGVPAQDMSFERYADCRYLGQGYELRVPLDDGVLDEEAVSRCWKRFHQLHAEEYGHAFHDSPIELINVRVIARGELPKLPAFSVDADPDASKAVVATDTALFRFGDELKPVETTYYERSELGAGAVIEGPAVAVQMDSTTVIPPGTQARVLETGDILIRIGGKR</sequence>
<organism evidence="4 5">
    <name type="scientific">Amycolatopsis acidiphila</name>
    <dbReference type="NCBI Taxonomy" id="715473"/>
    <lineage>
        <taxon>Bacteria</taxon>
        <taxon>Bacillati</taxon>
        <taxon>Actinomycetota</taxon>
        <taxon>Actinomycetes</taxon>
        <taxon>Pseudonocardiales</taxon>
        <taxon>Pseudonocardiaceae</taxon>
        <taxon>Amycolatopsis</taxon>
    </lineage>
</organism>
<dbReference type="InterPro" id="IPR002821">
    <property type="entry name" value="Hydantoinase_A"/>
</dbReference>
<dbReference type="GO" id="GO:0005829">
    <property type="term" value="C:cytosol"/>
    <property type="evidence" value="ECO:0007669"/>
    <property type="project" value="TreeGrafter"/>
</dbReference>
<dbReference type="GO" id="GO:0006749">
    <property type="term" value="P:glutathione metabolic process"/>
    <property type="evidence" value="ECO:0007669"/>
    <property type="project" value="TreeGrafter"/>
</dbReference>
<dbReference type="EMBL" id="VJZA01000007">
    <property type="protein sequence ID" value="TVT24239.1"/>
    <property type="molecule type" value="Genomic_DNA"/>
</dbReference>
<dbReference type="InterPro" id="IPR049517">
    <property type="entry name" value="ACX-like_C"/>
</dbReference>
<dbReference type="InterPro" id="IPR043129">
    <property type="entry name" value="ATPase_NBD"/>
</dbReference>
<dbReference type="RefSeq" id="WP_144635227.1">
    <property type="nucleotide sequence ID" value="NZ_BNAX01000016.1"/>
</dbReference>
<reference evidence="4 5" key="1">
    <citation type="submission" date="2019-07" db="EMBL/GenBank/DDBJ databases">
        <title>New species of Amycolatopsis and Streptomyces.</title>
        <authorList>
            <person name="Duangmal K."/>
            <person name="Teo W.F.A."/>
            <person name="Lipun K."/>
        </authorList>
    </citation>
    <scope>NUCLEOTIDE SEQUENCE [LARGE SCALE GENOMIC DNA]</scope>
    <source>
        <strain evidence="4 5">JCM 30562</strain>
    </source>
</reference>